<dbReference type="SUPFAM" id="SSF53822">
    <property type="entry name" value="Periplasmic binding protein-like I"/>
    <property type="match status" value="1"/>
</dbReference>
<organism evidence="6 7">
    <name type="scientific">Vibrio astriarenae</name>
    <dbReference type="NCBI Taxonomy" id="1481923"/>
    <lineage>
        <taxon>Bacteria</taxon>
        <taxon>Pseudomonadati</taxon>
        <taxon>Pseudomonadota</taxon>
        <taxon>Gammaproteobacteria</taxon>
        <taxon>Vibrionales</taxon>
        <taxon>Vibrionaceae</taxon>
        <taxon>Vibrio</taxon>
    </lineage>
</organism>
<protein>
    <submittedName>
        <fullName evidence="6">Substrate-binding domain-containing protein</fullName>
    </submittedName>
</protein>
<dbReference type="InterPro" id="IPR010982">
    <property type="entry name" value="Lambda_DNA-bd_dom_sf"/>
</dbReference>
<keyword evidence="2" id="KW-0805">Transcription regulation</keyword>
<keyword evidence="3" id="KW-0238">DNA-binding</keyword>
<evidence type="ECO:0000256" key="2">
    <source>
        <dbReference type="ARBA" id="ARBA00023015"/>
    </source>
</evidence>
<keyword evidence="7" id="KW-1185">Reference proteome</keyword>
<dbReference type="RefSeq" id="WP_164650235.1">
    <property type="nucleotide sequence ID" value="NZ_CP047476.1"/>
</dbReference>
<sequence>MVTIKDVARLAGVSTATVSRTLVHPELVKVRTRQKVELAIQETGYTPNATAQNLRNSESKTVIVIVPDIANMFFADIVRGIQLVAQKHGYKVLLGDTVHTVEQANVYLDLVRARQADGVISLTSELPNSYRYKSDIPMVTACEYFSESSIPTVRVDNHSSAKKAVDYLLELGHRNIGCITGPMENPICIARKAGFDESMNSVGLEPEPRKVEAGDFSFDSGYIAFRRLVKQCSMTALFCFNDMMTLGAIKAAQEMGLRIPEDLSVVGFDDLLFSQYCSPSITTIKQPQKLIGETAMKVLIKVLNKEQAPRETVIPTQLLVRGSSTVAPQKI</sequence>
<evidence type="ECO:0000256" key="4">
    <source>
        <dbReference type="ARBA" id="ARBA00023163"/>
    </source>
</evidence>
<dbReference type="InterPro" id="IPR000843">
    <property type="entry name" value="HTH_LacI"/>
</dbReference>
<proteinExistence type="predicted"/>
<dbReference type="PROSITE" id="PS50932">
    <property type="entry name" value="HTH_LACI_2"/>
    <property type="match status" value="1"/>
</dbReference>
<keyword evidence="1" id="KW-0678">Repressor</keyword>
<dbReference type="KEGG" id="vas:GT360_17480"/>
<dbReference type="GO" id="GO:0000976">
    <property type="term" value="F:transcription cis-regulatory region binding"/>
    <property type="evidence" value="ECO:0007669"/>
    <property type="project" value="TreeGrafter"/>
</dbReference>
<dbReference type="AlphaFoldDB" id="A0A7Z2T6U1"/>
<dbReference type="PANTHER" id="PTHR30146:SF151">
    <property type="entry name" value="HTH-TYPE TRANSCRIPTIONAL REPRESSOR CYTR"/>
    <property type="match status" value="1"/>
</dbReference>
<evidence type="ECO:0000256" key="1">
    <source>
        <dbReference type="ARBA" id="ARBA00022491"/>
    </source>
</evidence>
<dbReference type="Gene3D" id="1.10.260.40">
    <property type="entry name" value="lambda repressor-like DNA-binding domains"/>
    <property type="match status" value="1"/>
</dbReference>
<gene>
    <name evidence="6" type="ORF">GT360_17480</name>
</gene>
<evidence type="ECO:0000313" key="6">
    <source>
        <dbReference type="EMBL" id="QIA65335.1"/>
    </source>
</evidence>
<reference evidence="6 7" key="1">
    <citation type="submission" date="2020-01" db="EMBL/GenBank/DDBJ databases">
        <title>Whole genome and functional gene identification of agarase of Vibrio HN897.</title>
        <authorList>
            <person name="Liu Y."/>
            <person name="Zhao Z."/>
        </authorList>
    </citation>
    <scope>NUCLEOTIDE SEQUENCE [LARGE SCALE GENOMIC DNA]</scope>
    <source>
        <strain evidence="6 7">HN897</strain>
    </source>
</reference>
<dbReference type="Pfam" id="PF00356">
    <property type="entry name" value="LacI"/>
    <property type="match status" value="1"/>
</dbReference>
<keyword evidence="4" id="KW-0804">Transcription</keyword>
<dbReference type="Proteomes" id="UP000464262">
    <property type="component" value="Chromosome 2"/>
</dbReference>
<dbReference type="SMART" id="SM00354">
    <property type="entry name" value="HTH_LACI"/>
    <property type="match status" value="1"/>
</dbReference>
<dbReference type="CDD" id="cd01392">
    <property type="entry name" value="HTH_LacI"/>
    <property type="match status" value="1"/>
</dbReference>
<accession>A0A7Z2T6U1</accession>
<evidence type="ECO:0000256" key="3">
    <source>
        <dbReference type="ARBA" id="ARBA00023125"/>
    </source>
</evidence>
<dbReference type="Gene3D" id="3.40.50.2300">
    <property type="match status" value="2"/>
</dbReference>
<name>A0A7Z2T6U1_9VIBR</name>
<dbReference type="Pfam" id="PF13377">
    <property type="entry name" value="Peripla_BP_3"/>
    <property type="match status" value="1"/>
</dbReference>
<evidence type="ECO:0000259" key="5">
    <source>
        <dbReference type="PROSITE" id="PS50932"/>
    </source>
</evidence>
<dbReference type="SUPFAM" id="SSF47413">
    <property type="entry name" value="lambda repressor-like DNA-binding domains"/>
    <property type="match status" value="1"/>
</dbReference>
<dbReference type="InterPro" id="IPR046335">
    <property type="entry name" value="LacI/GalR-like_sensor"/>
</dbReference>
<dbReference type="InterPro" id="IPR028082">
    <property type="entry name" value="Peripla_BP_I"/>
</dbReference>
<evidence type="ECO:0000313" key="7">
    <source>
        <dbReference type="Proteomes" id="UP000464262"/>
    </source>
</evidence>
<dbReference type="PANTHER" id="PTHR30146">
    <property type="entry name" value="LACI-RELATED TRANSCRIPTIONAL REPRESSOR"/>
    <property type="match status" value="1"/>
</dbReference>
<feature type="domain" description="HTH lacI-type" evidence="5">
    <location>
        <begin position="2"/>
        <end position="56"/>
    </location>
</feature>
<dbReference type="GO" id="GO:0003700">
    <property type="term" value="F:DNA-binding transcription factor activity"/>
    <property type="evidence" value="ECO:0007669"/>
    <property type="project" value="TreeGrafter"/>
</dbReference>
<dbReference type="CDD" id="cd06284">
    <property type="entry name" value="PBP1_LacI-like"/>
    <property type="match status" value="1"/>
</dbReference>
<dbReference type="EMBL" id="CP047476">
    <property type="protein sequence ID" value="QIA65335.1"/>
    <property type="molecule type" value="Genomic_DNA"/>
</dbReference>